<dbReference type="Pfam" id="PF01627">
    <property type="entry name" value="Hpt"/>
    <property type="match status" value="1"/>
</dbReference>
<evidence type="ECO:0000256" key="8">
    <source>
        <dbReference type="ARBA" id="ARBA00023012"/>
    </source>
</evidence>
<dbReference type="CDD" id="cd00082">
    <property type="entry name" value="HisKA"/>
    <property type="match status" value="1"/>
</dbReference>
<evidence type="ECO:0000259" key="14">
    <source>
        <dbReference type="PROSITE" id="PS50110"/>
    </source>
</evidence>
<dbReference type="InterPro" id="IPR004358">
    <property type="entry name" value="Sig_transdc_His_kin-like_C"/>
</dbReference>
<dbReference type="SMART" id="SM00091">
    <property type="entry name" value="PAS"/>
    <property type="match status" value="2"/>
</dbReference>
<dbReference type="GO" id="GO:0006355">
    <property type="term" value="P:regulation of DNA-templated transcription"/>
    <property type="evidence" value="ECO:0007669"/>
    <property type="project" value="InterPro"/>
</dbReference>
<dbReference type="SMART" id="SM00388">
    <property type="entry name" value="HisKA"/>
    <property type="match status" value="1"/>
</dbReference>
<dbReference type="SMART" id="SM00387">
    <property type="entry name" value="HATPase_c"/>
    <property type="match status" value="1"/>
</dbReference>
<dbReference type="Pfam" id="PF00512">
    <property type="entry name" value="HisKA"/>
    <property type="match status" value="1"/>
</dbReference>
<gene>
    <name evidence="17" type="ORF">EJ903_09625</name>
</gene>
<comment type="catalytic activity">
    <reaction evidence="1">
        <text>ATP + protein L-histidine = ADP + protein N-phospho-L-histidine.</text>
        <dbReference type="EC" id="2.7.13.3"/>
    </reaction>
</comment>
<dbReference type="OrthoDB" id="7197814at2"/>
<evidence type="ECO:0000256" key="11">
    <source>
        <dbReference type="PROSITE-ProRule" id="PRU00110"/>
    </source>
</evidence>
<dbReference type="InterPro" id="IPR013767">
    <property type="entry name" value="PAS_fold"/>
</dbReference>
<dbReference type="Pfam" id="PF00989">
    <property type="entry name" value="PAS"/>
    <property type="match status" value="1"/>
</dbReference>
<evidence type="ECO:0000256" key="12">
    <source>
        <dbReference type="PROSITE-ProRule" id="PRU00169"/>
    </source>
</evidence>
<dbReference type="InterPro" id="IPR001789">
    <property type="entry name" value="Sig_transdc_resp-reg_receiver"/>
</dbReference>
<dbReference type="FunFam" id="1.10.287.130:FF:000002">
    <property type="entry name" value="Two-component osmosensing histidine kinase"/>
    <property type="match status" value="1"/>
</dbReference>
<dbReference type="SMART" id="SM00448">
    <property type="entry name" value="REC"/>
    <property type="match status" value="2"/>
</dbReference>
<dbReference type="InterPro" id="IPR036890">
    <property type="entry name" value="HATPase_C_sf"/>
</dbReference>
<keyword evidence="18" id="KW-1185">Reference proteome</keyword>
<dbReference type="InterPro" id="IPR003594">
    <property type="entry name" value="HATPase_dom"/>
</dbReference>
<evidence type="ECO:0000256" key="9">
    <source>
        <dbReference type="ARBA" id="ARBA00064003"/>
    </source>
</evidence>
<dbReference type="InterPro" id="IPR011006">
    <property type="entry name" value="CheY-like_superfamily"/>
</dbReference>
<dbReference type="Gene3D" id="3.40.50.2300">
    <property type="match status" value="2"/>
</dbReference>
<feature type="domain" description="Response regulatory" evidence="14">
    <location>
        <begin position="762"/>
        <end position="881"/>
    </location>
</feature>
<dbReference type="PANTHER" id="PTHR45339">
    <property type="entry name" value="HYBRID SIGNAL TRANSDUCTION HISTIDINE KINASE J"/>
    <property type="match status" value="1"/>
</dbReference>
<comment type="caution">
    <text evidence="17">The sequence shown here is derived from an EMBL/GenBank/DDBJ whole genome shotgun (WGS) entry which is preliminary data.</text>
</comment>
<dbReference type="Proteomes" id="UP000277007">
    <property type="component" value="Unassembled WGS sequence"/>
</dbReference>
<dbReference type="EC" id="2.7.13.3" evidence="2"/>
<dbReference type="Gene3D" id="1.20.120.160">
    <property type="entry name" value="HPT domain"/>
    <property type="match status" value="1"/>
</dbReference>
<dbReference type="SUPFAM" id="SSF47226">
    <property type="entry name" value="Histidine-containing phosphotransfer domain, HPT domain"/>
    <property type="match status" value="1"/>
</dbReference>
<dbReference type="InterPro" id="IPR008207">
    <property type="entry name" value="Sig_transdc_His_kin_Hpt_dom"/>
</dbReference>
<evidence type="ECO:0000313" key="17">
    <source>
        <dbReference type="EMBL" id="RTR20999.1"/>
    </source>
</evidence>
<dbReference type="PROSITE" id="PS50109">
    <property type="entry name" value="HIS_KIN"/>
    <property type="match status" value="1"/>
</dbReference>
<dbReference type="InterPro" id="IPR036097">
    <property type="entry name" value="HisK_dim/P_sf"/>
</dbReference>
<evidence type="ECO:0000259" key="15">
    <source>
        <dbReference type="PROSITE" id="PS50112"/>
    </source>
</evidence>
<feature type="domain" description="PAS" evidence="15">
    <location>
        <begin position="241"/>
        <end position="293"/>
    </location>
</feature>
<dbReference type="EMBL" id="RXMA01000007">
    <property type="protein sequence ID" value="RTR20999.1"/>
    <property type="molecule type" value="Genomic_DNA"/>
</dbReference>
<dbReference type="InterPro" id="IPR005467">
    <property type="entry name" value="His_kinase_dom"/>
</dbReference>
<evidence type="ECO:0000259" key="13">
    <source>
        <dbReference type="PROSITE" id="PS50109"/>
    </source>
</evidence>
<keyword evidence="5" id="KW-0547">Nucleotide-binding</keyword>
<keyword evidence="6 17" id="KW-0418">Kinase</keyword>
<feature type="domain" description="HPt" evidence="16">
    <location>
        <begin position="912"/>
        <end position="1007"/>
    </location>
</feature>
<dbReference type="SUPFAM" id="SSF55874">
    <property type="entry name" value="ATPase domain of HSP90 chaperone/DNA topoisomerase II/histidine kinase"/>
    <property type="match status" value="1"/>
</dbReference>
<dbReference type="PROSITE" id="PS50110">
    <property type="entry name" value="RESPONSE_REGULATORY"/>
    <property type="match status" value="2"/>
</dbReference>
<sequence length="1011" mass="108270">MSAAVLDRGQFRAFDSLDTPVWVFDLEHPGIWDANTAALRLWGAVDRAELLARDFSGMSASTITRLNGYAAAFRDGRTVQEHWTFYPKDGPVSARCVCRGVRIDDGRLAMQVEAHWLPGDSIDQQSSRMVEALRHTSLLVSLYRMDGTPILRNPAAVRAYGDPQRPESGIGRGEPTGADDTDAIIAAVASGDTSGFSGEALARTLDGPRRHAIDIRRTHDPVTGAPILLVSERDITDRWEAEQELARLYEEQHRILLSVPDGICRLNRHGVVTMMNPAAAALLGMTEEEARGELFMALVGLAGNPANAPALPGPSSGEYRFHTRTGRIIPVHCVTAPLVEGGSGTVLCFHDLSDRLANEQALRLAKERAEAGERAKMEFLATMSHEIRTPMNGVLGMASLLLDTGLTDEQLYFTRTIRESAEALLTIINDILDFSKLEAGKLDLEDTDFDVAALVDSVIDILSPRVEAKGLAFGAQIAPSVPPLVRGDPGRLRQILVNLVGNAVKFTAKGRICLSVERLDDGSAAARLRFSVRDTGIGIAPEAQSRLFSMFSQVDASMARRYGGSGLGLAICKRLTAIMGGEIGVTSAVGDGSLFWVEIPFATDPQAAPRARLPAGTRVLVVDDLGINGESVRRQLVPWGAETQVRATADEAMAALETARAAGRPIGTLILDRSRAENSGLAVIHALRARFPASDLSILLIPAIGFALRRDQIAAAGVDGVLVKPVRQSRLLAHLASLADGPRAPSVPTAAKDTPAKPARMRLLLAEDNPVNQQVAVLLLRKQGHSIDVAGNGREAVEAVRNTPIPYDLVLMDVQMPEMDGLEATAAIRALPGERRDTIIVAMTANAMQGDSDICLKAGMNDYIAKPVTPEKLSTVLAAWSARAGAPPVPPSPETTDSVSPLLDEAVRADLRDALDDGGLRALERVFLDHTPDQMRAIAATRDPGQLVALAHSVKGSAANLGLAALRDAALALERAAREIAPTDELERRVAVVEAQFARTVRALEAASRRA</sequence>
<evidence type="ECO:0000256" key="4">
    <source>
        <dbReference type="ARBA" id="ARBA00022679"/>
    </source>
</evidence>
<reference evidence="17 18" key="1">
    <citation type="submission" date="2018-12" db="EMBL/GenBank/DDBJ databases">
        <authorList>
            <person name="Yang Y."/>
        </authorList>
    </citation>
    <scope>NUCLEOTIDE SEQUENCE [LARGE SCALE GENOMIC DNA]</scope>
    <source>
        <strain evidence="17 18">L-25-5w-1</strain>
    </source>
</reference>
<evidence type="ECO:0000256" key="6">
    <source>
        <dbReference type="ARBA" id="ARBA00022777"/>
    </source>
</evidence>
<organism evidence="17 18">
    <name type="scientific">Azospirillum griseum</name>
    <dbReference type="NCBI Taxonomy" id="2496639"/>
    <lineage>
        <taxon>Bacteria</taxon>
        <taxon>Pseudomonadati</taxon>
        <taxon>Pseudomonadota</taxon>
        <taxon>Alphaproteobacteria</taxon>
        <taxon>Rhodospirillales</taxon>
        <taxon>Azospirillaceae</taxon>
        <taxon>Azospirillum</taxon>
    </lineage>
</organism>
<evidence type="ECO:0000259" key="16">
    <source>
        <dbReference type="PROSITE" id="PS50894"/>
    </source>
</evidence>
<dbReference type="RefSeq" id="WP_126614549.1">
    <property type="nucleotide sequence ID" value="NZ_JBHUCY010000029.1"/>
</dbReference>
<feature type="domain" description="Response regulatory" evidence="14">
    <location>
        <begin position="618"/>
        <end position="739"/>
    </location>
</feature>
<keyword evidence="4" id="KW-0808">Transferase</keyword>
<feature type="modified residue" description="4-aspartylphosphate" evidence="12">
    <location>
        <position position="813"/>
    </location>
</feature>
<dbReference type="Pfam" id="PF13188">
    <property type="entry name" value="PAS_8"/>
    <property type="match status" value="1"/>
</dbReference>
<evidence type="ECO:0000256" key="7">
    <source>
        <dbReference type="ARBA" id="ARBA00022840"/>
    </source>
</evidence>
<feature type="modified residue" description="4-aspartylphosphate" evidence="12">
    <location>
        <position position="672"/>
    </location>
</feature>
<proteinExistence type="predicted"/>
<dbReference type="GO" id="GO:0005886">
    <property type="term" value="C:plasma membrane"/>
    <property type="evidence" value="ECO:0007669"/>
    <property type="project" value="UniProtKB-SubCell"/>
</dbReference>
<dbReference type="InterPro" id="IPR000014">
    <property type="entry name" value="PAS"/>
</dbReference>
<dbReference type="InterPro" id="IPR035965">
    <property type="entry name" value="PAS-like_dom_sf"/>
</dbReference>
<evidence type="ECO:0000313" key="18">
    <source>
        <dbReference type="Proteomes" id="UP000277007"/>
    </source>
</evidence>
<dbReference type="SUPFAM" id="SSF55785">
    <property type="entry name" value="PYP-like sensor domain (PAS domain)"/>
    <property type="match status" value="2"/>
</dbReference>
<comment type="subunit">
    <text evidence="9">At low DSF concentrations, interacts with RpfF.</text>
</comment>
<dbReference type="FunFam" id="3.30.565.10:FF:000010">
    <property type="entry name" value="Sensor histidine kinase RcsC"/>
    <property type="match status" value="1"/>
</dbReference>
<dbReference type="InterPro" id="IPR003661">
    <property type="entry name" value="HisK_dim/P_dom"/>
</dbReference>
<dbReference type="Pfam" id="PF02518">
    <property type="entry name" value="HATPase_c"/>
    <property type="match status" value="1"/>
</dbReference>
<dbReference type="InterPro" id="IPR036641">
    <property type="entry name" value="HPT_dom_sf"/>
</dbReference>
<dbReference type="Gene3D" id="1.10.287.130">
    <property type="match status" value="1"/>
</dbReference>
<evidence type="ECO:0000256" key="3">
    <source>
        <dbReference type="ARBA" id="ARBA00022553"/>
    </source>
</evidence>
<feature type="modified residue" description="Phosphohistidine" evidence="11">
    <location>
        <position position="952"/>
    </location>
</feature>
<dbReference type="GO" id="GO:0005524">
    <property type="term" value="F:ATP binding"/>
    <property type="evidence" value="ECO:0007669"/>
    <property type="project" value="UniProtKB-KW"/>
</dbReference>
<evidence type="ECO:0000256" key="1">
    <source>
        <dbReference type="ARBA" id="ARBA00000085"/>
    </source>
</evidence>
<dbReference type="NCBIfam" id="TIGR00229">
    <property type="entry name" value="sensory_box"/>
    <property type="match status" value="1"/>
</dbReference>
<keyword evidence="3 12" id="KW-0597">Phosphoprotein</keyword>
<dbReference type="PANTHER" id="PTHR45339:SF5">
    <property type="entry name" value="HISTIDINE KINASE"/>
    <property type="match status" value="1"/>
</dbReference>
<feature type="domain" description="Histidine kinase" evidence="13">
    <location>
        <begin position="382"/>
        <end position="603"/>
    </location>
</feature>
<dbReference type="Pfam" id="PF00072">
    <property type="entry name" value="Response_reg"/>
    <property type="match status" value="1"/>
</dbReference>
<dbReference type="Gene3D" id="3.30.450.20">
    <property type="entry name" value="PAS domain"/>
    <property type="match status" value="2"/>
</dbReference>
<dbReference type="CDD" id="cd17546">
    <property type="entry name" value="REC_hyHK_CKI1_RcsC-like"/>
    <property type="match status" value="1"/>
</dbReference>
<dbReference type="PROSITE" id="PS50112">
    <property type="entry name" value="PAS"/>
    <property type="match status" value="1"/>
</dbReference>
<evidence type="ECO:0000256" key="10">
    <source>
        <dbReference type="ARBA" id="ARBA00068150"/>
    </source>
</evidence>
<accession>A0A431VKB2</accession>
<evidence type="ECO:0000256" key="5">
    <source>
        <dbReference type="ARBA" id="ARBA00022741"/>
    </source>
</evidence>
<evidence type="ECO:0000256" key="2">
    <source>
        <dbReference type="ARBA" id="ARBA00012438"/>
    </source>
</evidence>
<protein>
    <recommendedName>
        <fullName evidence="10">Sensory/regulatory protein RpfC</fullName>
        <ecNumber evidence="2">2.7.13.3</ecNumber>
    </recommendedName>
</protein>
<dbReference type="SUPFAM" id="SSF47384">
    <property type="entry name" value="Homodimeric domain of signal transducing histidine kinase"/>
    <property type="match status" value="1"/>
</dbReference>
<dbReference type="SUPFAM" id="SSF52172">
    <property type="entry name" value="CheY-like"/>
    <property type="match status" value="2"/>
</dbReference>
<dbReference type="PROSITE" id="PS50894">
    <property type="entry name" value="HPT"/>
    <property type="match status" value="1"/>
</dbReference>
<keyword evidence="7" id="KW-0067">ATP-binding</keyword>
<name>A0A431VKB2_9PROT</name>
<dbReference type="Gene3D" id="3.30.565.10">
    <property type="entry name" value="Histidine kinase-like ATPase, C-terminal domain"/>
    <property type="match status" value="1"/>
</dbReference>
<keyword evidence="8" id="KW-0902">Two-component regulatory system</keyword>
<dbReference type="CDD" id="cd16922">
    <property type="entry name" value="HATPase_EvgS-ArcB-TorS-like"/>
    <property type="match status" value="1"/>
</dbReference>
<dbReference type="AlphaFoldDB" id="A0A431VKB2"/>
<dbReference type="PRINTS" id="PR00344">
    <property type="entry name" value="BCTRLSENSOR"/>
</dbReference>
<dbReference type="GO" id="GO:0000155">
    <property type="term" value="F:phosphorelay sensor kinase activity"/>
    <property type="evidence" value="ECO:0007669"/>
    <property type="project" value="InterPro"/>
</dbReference>
<dbReference type="CDD" id="cd00130">
    <property type="entry name" value="PAS"/>
    <property type="match status" value="1"/>
</dbReference>